<dbReference type="PROSITE" id="PS51257">
    <property type="entry name" value="PROKAR_LIPOPROTEIN"/>
    <property type="match status" value="1"/>
</dbReference>
<evidence type="ECO:0000313" key="3">
    <source>
        <dbReference type="Proteomes" id="UP000067626"/>
    </source>
</evidence>
<feature type="chain" id="PRO_5005459389" description="SMP-30/Gluconolactonase/LRE-like region domain-containing protein" evidence="1">
    <location>
        <begin position="20"/>
        <end position="298"/>
    </location>
</feature>
<dbReference type="InterPro" id="IPR011042">
    <property type="entry name" value="6-blade_b-propeller_TolB-like"/>
</dbReference>
<evidence type="ECO:0000256" key="1">
    <source>
        <dbReference type="SAM" id="SignalP"/>
    </source>
</evidence>
<reference evidence="2 3" key="1">
    <citation type="submission" date="2015-07" db="EMBL/GenBank/DDBJ databases">
        <title>Genome analysis of myxobacterium Chondromyces crocatus Cm c5 reveals a high potential for natural compound synthesis and the genetic basis for the loss of fruiting body formation.</title>
        <authorList>
            <person name="Zaburannyi N."/>
            <person name="Bunk B."/>
            <person name="Maier J."/>
            <person name="Overmann J."/>
            <person name="Mueller R."/>
        </authorList>
    </citation>
    <scope>NUCLEOTIDE SEQUENCE [LARGE SCALE GENOMIC DNA]</scope>
    <source>
        <strain evidence="2 3">Cm c5</strain>
    </source>
</reference>
<feature type="signal peptide" evidence="1">
    <location>
        <begin position="1"/>
        <end position="19"/>
    </location>
</feature>
<keyword evidence="3" id="KW-1185">Reference proteome</keyword>
<protein>
    <recommendedName>
        <fullName evidence="4">SMP-30/Gluconolactonase/LRE-like region domain-containing protein</fullName>
    </recommendedName>
</protein>
<dbReference type="Gene3D" id="2.120.10.30">
    <property type="entry name" value="TolB, C-terminal domain"/>
    <property type="match status" value="1"/>
</dbReference>
<dbReference type="STRING" id="52.CMC5_038010"/>
<accession>A0A0K1EG44</accession>
<dbReference type="AlphaFoldDB" id="A0A0K1EG44"/>
<dbReference type="KEGG" id="ccro:CMC5_038010"/>
<organism evidence="2 3">
    <name type="scientific">Chondromyces crocatus</name>
    <dbReference type="NCBI Taxonomy" id="52"/>
    <lineage>
        <taxon>Bacteria</taxon>
        <taxon>Pseudomonadati</taxon>
        <taxon>Myxococcota</taxon>
        <taxon>Polyangia</taxon>
        <taxon>Polyangiales</taxon>
        <taxon>Polyangiaceae</taxon>
        <taxon>Chondromyces</taxon>
    </lineage>
</organism>
<keyword evidence="1" id="KW-0732">Signal</keyword>
<dbReference type="SUPFAM" id="SSF63829">
    <property type="entry name" value="Calcium-dependent phosphotriesterase"/>
    <property type="match status" value="1"/>
</dbReference>
<proteinExistence type="predicted"/>
<dbReference type="RefSeq" id="WP_050431703.1">
    <property type="nucleotide sequence ID" value="NZ_CP012159.1"/>
</dbReference>
<gene>
    <name evidence="2" type="ORF">CMC5_038010</name>
</gene>
<evidence type="ECO:0008006" key="4">
    <source>
        <dbReference type="Google" id="ProtNLM"/>
    </source>
</evidence>
<dbReference type="OrthoDB" id="8897756at2"/>
<dbReference type="EMBL" id="CP012159">
    <property type="protein sequence ID" value="AKT39652.1"/>
    <property type="molecule type" value="Genomic_DNA"/>
</dbReference>
<evidence type="ECO:0000313" key="2">
    <source>
        <dbReference type="EMBL" id="AKT39652.1"/>
    </source>
</evidence>
<dbReference type="Proteomes" id="UP000067626">
    <property type="component" value="Chromosome"/>
</dbReference>
<sequence length="298" mass="31527">MWRLASVGLFSLLSLAACGGNTPGGPANPDDPTPEVPRRFALDGDPNGLFWDAANETLYIADDNNNRILAWTEEEGVTLAAELPPAPPDGPGLGQVVKLADGTFVVPRFGFGTSGAVVFVRPDGTSGEVPNLDPKRRRLGLTVAADGTLYDSFFVSLNGVKNGSVARLDLSGTETEVITGLQKPVGVLAVDDHFIVSDQDRDLIVRAPMNAPTSLEVMAQLPGPDLLCEGPDGSIFSGGKQGSVRQIWGSGRFTEIAGDFQEVRGVAYDAARRRLFIADHDGTEADGVNHALHILPIE</sequence>
<name>A0A0K1EG44_CHOCO</name>